<comment type="similarity">
    <text evidence="1 5">Belongs to the TCP-1 chaperonin family.</text>
</comment>
<dbReference type="InterPro" id="IPR002194">
    <property type="entry name" value="Chaperonin_TCP-1_CS"/>
</dbReference>
<dbReference type="PROSITE" id="PS00751">
    <property type="entry name" value="TCP1_2"/>
    <property type="match status" value="1"/>
</dbReference>
<dbReference type="InterPro" id="IPR027413">
    <property type="entry name" value="GROEL-like_equatorial_sf"/>
</dbReference>
<dbReference type="InterPro" id="IPR027410">
    <property type="entry name" value="TCP-1-like_intermed_sf"/>
</dbReference>
<keyword evidence="4 5" id="KW-0143">Chaperone</keyword>
<dbReference type="InterPro" id="IPR002423">
    <property type="entry name" value="Cpn60/GroEL/TCP-1"/>
</dbReference>
<evidence type="ECO:0000256" key="4">
    <source>
        <dbReference type="ARBA" id="ARBA00023186"/>
    </source>
</evidence>
<dbReference type="Gene3D" id="1.10.560.10">
    <property type="entry name" value="GroEL-like equatorial domain"/>
    <property type="match status" value="1"/>
</dbReference>
<evidence type="ECO:0000256" key="2">
    <source>
        <dbReference type="ARBA" id="ARBA00022741"/>
    </source>
</evidence>
<accession>A0ABV0NVN9</accession>
<evidence type="ECO:0000256" key="5">
    <source>
        <dbReference type="RuleBase" id="RU004187"/>
    </source>
</evidence>
<dbReference type="SUPFAM" id="SSF54849">
    <property type="entry name" value="GroEL-intermediate domain like"/>
    <property type="match status" value="1"/>
</dbReference>
<dbReference type="PROSITE" id="PS00750">
    <property type="entry name" value="TCP1_1"/>
    <property type="match status" value="1"/>
</dbReference>
<keyword evidence="7" id="KW-1185">Reference proteome</keyword>
<protein>
    <submittedName>
        <fullName evidence="6">T-complex protein 1 subunit eta</fullName>
    </submittedName>
</protein>
<keyword evidence="2 5" id="KW-0547">Nucleotide-binding</keyword>
<gene>
    <name evidence="6" type="primary">CCT7_1</name>
    <name evidence="6" type="ORF">GOODEAATRI_018421</name>
</gene>
<comment type="caution">
    <text evidence="6">The sequence shown here is derived from an EMBL/GenBank/DDBJ whole genome shotgun (WGS) entry which is preliminary data.</text>
</comment>
<dbReference type="PROSITE" id="PS00995">
    <property type="entry name" value="TCP1_3"/>
    <property type="match status" value="1"/>
</dbReference>
<dbReference type="Pfam" id="PF00118">
    <property type="entry name" value="Cpn60_TCP1"/>
    <property type="match status" value="1"/>
</dbReference>
<dbReference type="SUPFAM" id="SSF48592">
    <property type="entry name" value="GroEL equatorial domain-like"/>
    <property type="match status" value="1"/>
</dbReference>
<proteinExistence type="inferred from homology"/>
<reference evidence="6 7" key="1">
    <citation type="submission" date="2021-06" db="EMBL/GenBank/DDBJ databases">
        <authorList>
            <person name="Palmer J.M."/>
        </authorList>
    </citation>
    <scope>NUCLEOTIDE SEQUENCE [LARGE SCALE GENOMIC DNA]</scope>
    <source>
        <strain evidence="6 7">GA_2019</strain>
        <tissue evidence="6">Muscle</tissue>
    </source>
</reference>
<evidence type="ECO:0000256" key="3">
    <source>
        <dbReference type="ARBA" id="ARBA00022840"/>
    </source>
</evidence>
<organism evidence="6 7">
    <name type="scientific">Goodea atripinnis</name>
    <dbReference type="NCBI Taxonomy" id="208336"/>
    <lineage>
        <taxon>Eukaryota</taxon>
        <taxon>Metazoa</taxon>
        <taxon>Chordata</taxon>
        <taxon>Craniata</taxon>
        <taxon>Vertebrata</taxon>
        <taxon>Euteleostomi</taxon>
        <taxon>Actinopterygii</taxon>
        <taxon>Neopterygii</taxon>
        <taxon>Teleostei</taxon>
        <taxon>Neoteleostei</taxon>
        <taxon>Acanthomorphata</taxon>
        <taxon>Ovalentaria</taxon>
        <taxon>Atherinomorphae</taxon>
        <taxon>Cyprinodontiformes</taxon>
        <taxon>Goodeidae</taxon>
        <taxon>Goodea</taxon>
    </lineage>
</organism>
<evidence type="ECO:0000256" key="1">
    <source>
        <dbReference type="ARBA" id="ARBA00008020"/>
    </source>
</evidence>
<dbReference type="Proteomes" id="UP001476798">
    <property type="component" value="Unassembled WGS sequence"/>
</dbReference>
<dbReference type="PRINTS" id="PR00304">
    <property type="entry name" value="TCOMPLEXTCP1"/>
</dbReference>
<sequence length="301" mass="33365">VIAEAVRTTLGPRGMDKLMVDGRGKATISNDGATILKLLDVVHPAAKTLVDIARSQDAEVGDGTTSVTLLAAEFLKQLKAYVEEGLHPQTIIRAFRTATNLAVNKIKEIAVSVKKDDKQEQRQLLEKCAATALNSKLIAGEKGFFSKMVVDAVMSLDELLSLKMIVTGVAFKKTFSYAGFEMQPKCYEKPKIALLNVELELKAEKDNAEVRDYQAIVDAEWNILYDKLEKIYQSGAKVVLSKLPIGDVATQYFADRDLFCAGRVQEEDLKRTMMVRLQTCWIDFSRNVSVDIASMNGLKDH</sequence>
<dbReference type="EMBL" id="JAHRIO010051540">
    <property type="protein sequence ID" value="MEQ2175490.1"/>
    <property type="molecule type" value="Genomic_DNA"/>
</dbReference>
<dbReference type="SUPFAM" id="SSF52029">
    <property type="entry name" value="GroEL apical domain-like"/>
    <property type="match status" value="1"/>
</dbReference>
<name>A0ABV0NVN9_9TELE</name>
<evidence type="ECO:0000313" key="6">
    <source>
        <dbReference type="EMBL" id="MEQ2175490.1"/>
    </source>
</evidence>
<feature type="non-terminal residue" evidence="6">
    <location>
        <position position="1"/>
    </location>
</feature>
<dbReference type="PANTHER" id="PTHR11353">
    <property type="entry name" value="CHAPERONIN"/>
    <property type="match status" value="1"/>
</dbReference>
<dbReference type="InterPro" id="IPR027409">
    <property type="entry name" value="GroEL-like_apical_dom_sf"/>
</dbReference>
<keyword evidence="3 5" id="KW-0067">ATP-binding</keyword>
<evidence type="ECO:0000313" key="7">
    <source>
        <dbReference type="Proteomes" id="UP001476798"/>
    </source>
</evidence>
<dbReference type="Gene3D" id="3.50.7.10">
    <property type="entry name" value="GroEL"/>
    <property type="match status" value="1"/>
</dbReference>
<dbReference type="InterPro" id="IPR017998">
    <property type="entry name" value="Chaperone_TCP-1"/>
</dbReference>